<evidence type="ECO:0000256" key="1">
    <source>
        <dbReference type="SAM" id="MobiDB-lite"/>
    </source>
</evidence>
<dbReference type="AlphaFoldDB" id="A0A9W4DVU3"/>
<dbReference type="PANTHER" id="PTHR33627:SF1">
    <property type="entry name" value="TRANSPOSASE"/>
    <property type="match status" value="1"/>
</dbReference>
<feature type="region of interest" description="Disordered" evidence="1">
    <location>
        <begin position="69"/>
        <end position="128"/>
    </location>
</feature>
<feature type="compositionally biased region" description="Low complexity" evidence="1">
    <location>
        <begin position="72"/>
        <end position="86"/>
    </location>
</feature>
<dbReference type="InterPro" id="IPR012337">
    <property type="entry name" value="RNaseH-like_sf"/>
</dbReference>
<sequence length="128" mass="13628">MQFWLSNLPETTPLPVLVRTAKVRWRIENDHREMKQALGLAHFEGRTRPGRHHHVTLVSAPCSVPSHAAFATGTSSGYRSSGTDSGYEGTAAPGCSATGSNVGEREPRTTPHGLRNQASGGASPSRPA</sequence>
<evidence type="ECO:0000313" key="2">
    <source>
        <dbReference type="EMBL" id="CAG6397113.1"/>
    </source>
</evidence>
<dbReference type="EMBL" id="CAJSLV010000081">
    <property type="protein sequence ID" value="CAG6397113.1"/>
    <property type="molecule type" value="Genomic_DNA"/>
</dbReference>
<keyword evidence="3" id="KW-1185">Reference proteome</keyword>
<reference evidence="2" key="1">
    <citation type="submission" date="2021-05" db="EMBL/GenBank/DDBJ databases">
        <authorList>
            <person name="Arsene-Ploetze F."/>
        </authorList>
    </citation>
    <scope>NUCLEOTIDE SEQUENCE</scope>
    <source>
        <strain evidence="2">DSM 42138</strain>
    </source>
</reference>
<name>A0A9W4DVU3_9ACTN</name>
<evidence type="ECO:0000313" key="3">
    <source>
        <dbReference type="Proteomes" id="UP001152519"/>
    </source>
</evidence>
<accession>A0A9W4DVU3</accession>
<proteinExistence type="predicted"/>
<gene>
    <name evidence="2" type="ORF">SCOCK_50162</name>
</gene>
<comment type="caution">
    <text evidence="2">The sequence shown here is derived from an EMBL/GenBank/DDBJ whole genome shotgun (WGS) entry which is preliminary data.</text>
</comment>
<dbReference type="InterPro" id="IPR039365">
    <property type="entry name" value="IS701-like"/>
</dbReference>
<dbReference type="Proteomes" id="UP001152519">
    <property type="component" value="Unassembled WGS sequence"/>
</dbReference>
<dbReference type="PANTHER" id="PTHR33627">
    <property type="entry name" value="TRANSPOSASE"/>
    <property type="match status" value="1"/>
</dbReference>
<evidence type="ECO:0008006" key="4">
    <source>
        <dbReference type="Google" id="ProtNLM"/>
    </source>
</evidence>
<organism evidence="2 3">
    <name type="scientific">Actinacidiphila cocklensis</name>
    <dbReference type="NCBI Taxonomy" id="887465"/>
    <lineage>
        <taxon>Bacteria</taxon>
        <taxon>Bacillati</taxon>
        <taxon>Actinomycetota</taxon>
        <taxon>Actinomycetes</taxon>
        <taxon>Kitasatosporales</taxon>
        <taxon>Streptomycetaceae</taxon>
        <taxon>Actinacidiphila</taxon>
    </lineage>
</organism>
<protein>
    <recommendedName>
        <fullName evidence="4">Transposase</fullName>
    </recommendedName>
</protein>
<dbReference type="SUPFAM" id="SSF53098">
    <property type="entry name" value="Ribonuclease H-like"/>
    <property type="match status" value="1"/>
</dbReference>